<dbReference type="PANTHER" id="PTHR23359">
    <property type="entry name" value="NUCLEOTIDE KINASE"/>
    <property type="match status" value="1"/>
</dbReference>
<comment type="similarity">
    <text evidence="4">Belongs to the adenylate kinase family.</text>
</comment>
<keyword evidence="7" id="KW-1185">Reference proteome</keyword>
<dbReference type="GO" id="GO:0006139">
    <property type="term" value="P:nucleobase-containing compound metabolic process"/>
    <property type="evidence" value="ECO:0007669"/>
    <property type="project" value="InterPro"/>
</dbReference>
<sequence length="249" mass="27537">PLPALRSWLLHMCTPVLAHGPLLHGLGPLRCSHLLCLAGGPGSGKGTQSAKIAAHFGLICISVGEILRSQMLHHATSDQKWELIAQIIANGELAPPETTIEQLKQQFLKQQDARGFVVDGFPREIGQAFTFEEQIGSPDLVVFLACSSQRFRQRLEKRALEQGRLDDNPHAIERRVDTFKQNVPLIVKYYQEKGVIIRVRLCGGCWSHAPVPATRLGGSPLPAQHRSKTRCWLPASCRAWSFVTLQSMG</sequence>
<evidence type="ECO:0000313" key="7">
    <source>
        <dbReference type="Proteomes" id="UP000594220"/>
    </source>
</evidence>
<dbReference type="InterPro" id="IPR033690">
    <property type="entry name" value="Adenylat_kinase_CS"/>
</dbReference>
<dbReference type="AlphaFoldDB" id="A0A7M4DV22"/>
<dbReference type="Ensembl" id="ENSCPRT00005000332.1">
    <property type="protein sequence ID" value="ENSCPRP00005000262.1"/>
    <property type="gene ID" value="ENSCPRG00005000132.1"/>
</dbReference>
<dbReference type="Gene3D" id="3.40.50.300">
    <property type="entry name" value="P-loop containing nucleotide triphosphate hydrolases"/>
    <property type="match status" value="1"/>
</dbReference>
<keyword evidence="2" id="KW-0547">Nucleotide-binding</keyword>
<evidence type="ECO:0000256" key="2">
    <source>
        <dbReference type="ARBA" id="ARBA00022741"/>
    </source>
</evidence>
<dbReference type="PROSITE" id="PS00113">
    <property type="entry name" value="ADENYLATE_KINASE"/>
    <property type="match status" value="1"/>
</dbReference>
<keyword evidence="3 4" id="KW-0418">Kinase</keyword>
<name>A0A7M4DV22_CROPO</name>
<evidence type="ECO:0000256" key="1">
    <source>
        <dbReference type="ARBA" id="ARBA00022679"/>
    </source>
</evidence>
<dbReference type="PRINTS" id="PR00094">
    <property type="entry name" value="ADENYLTKNASE"/>
</dbReference>
<dbReference type="SUPFAM" id="SSF52540">
    <property type="entry name" value="P-loop containing nucleoside triphosphate hydrolases"/>
    <property type="match status" value="1"/>
</dbReference>
<dbReference type="GO" id="GO:0019205">
    <property type="term" value="F:nucleobase-containing compound kinase activity"/>
    <property type="evidence" value="ECO:0007669"/>
    <property type="project" value="InterPro"/>
</dbReference>
<dbReference type="GeneTree" id="ENSGT00940000158325"/>
<reference evidence="6" key="2">
    <citation type="submission" date="2025-09" db="UniProtKB">
        <authorList>
            <consortium name="Ensembl"/>
        </authorList>
    </citation>
    <scope>IDENTIFICATION</scope>
</reference>
<organism evidence="6 7">
    <name type="scientific">Crocodylus porosus</name>
    <name type="common">Saltwater crocodile</name>
    <name type="synonym">Estuarine crocodile</name>
    <dbReference type="NCBI Taxonomy" id="8502"/>
    <lineage>
        <taxon>Eukaryota</taxon>
        <taxon>Metazoa</taxon>
        <taxon>Chordata</taxon>
        <taxon>Craniata</taxon>
        <taxon>Vertebrata</taxon>
        <taxon>Euteleostomi</taxon>
        <taxon>Archelosauria</taxon>
        <taxon>Archosauria</taxon>
        <taxon>Crocodylia</taxon>
        <taxon>Longirostres</taxon>
        <taxon>Crocodylidae</taxon>
        <taxon>Crocodylus</taxon>
    </lineage>
</organism>
<feature type="signal peptide" evidence="5">
    <location>
        <begin position="1"/>
        <end position="18"/>
    </location>
</feature>
<reference evidence="6" key="1">
    <citation type="submission" date="2025-08" db="UniProtKB">
        <authorList>
            <consortium name="Ensembl"/>
        </authorList>
    </citation>
    <scope>IDENTIFICATION</scope>
</reference>
<dbReference type="InterPro" id="IPR027417">
    <property type="entry name" value="P-loop_NTPase"/>
</dbReference>
<dbReference type="Proteomes" id="UP000594220">
    <property type="component" value="Unplaced"/>
</dbReference>
<dbReference type="HAMAP" id="MF_00235">
    <property type="entry name" value="Adenylate_kinase_Adk"/>
    <property type="match status" value="1"/>
</dbReference>
<evidence type="ECO:0000256" key="3">
    <source>
        <dbReference type="ARBA" id="ARBA00022777"/>
    </source>
</evidence>
<evidence type="ECO:0008006" key="8">
    <source>
        <dbReference type="Google" id="ProtNLM"/>
    </source>
</evidence>
<feature type="chain" id="PRO_5029620436" description="Nucleoside-diphosphate kinase" evidence="5">
    <location>
        <begin position="19"/>
        <end position="249"/>
    </location>
</feature>
<dbReference type="Pfam" id="PF00406">
    <property type="entry name" value="ADK"/>
    <property type="match status" value="1"/>
</dbReference>
<accession>A0A7M4DV22</accession>
<proteinExistence type="inferred from homology"/>
<keyword evidence="1 4" id="KW-0808">Transferase</keyword>
<dbReference type="CDD" id="cd01428">
    <property type="entry name" value="ADK"/>
    <property type="match status" value="1"/>
</dbReference>
<evidence type="ECO:0000256" key="4">
    <source>
        <dbReference type="RuleBase" id="RU003330"/>
    </source>
</evidence>
<dbReference type="GO" id="GO:0005524">
    <property type="term" value="F:ATP binding"/>
    <property type="evidence" value="ECO:0007669"/>
    <property type="project" value="InterPro"/>
</dbReference>
<evidence type="ECO:0000313" key="6">
    <source>
        <dbReference type="Ensembl" id="ENSCPRP00005000262.1"/>
    </source>
</evidence>
<evidence type="ECO:0000256" key="5">
    <source>
        <dbReference type="SAM" id="SignalP"/>
    </source>
</evidence>
<dbReference type="InterPro" id="IPR000850">
    <property type="entry name" value="Adenylat/UMP-CMP_kin"/>
</dbReference>
<protein>
    <recommendedName>
        <fullName evidence="8">Nucleoside-diphosphate kinase</fullName>
    </recommendedName>
</protein>
<keyword evidence="5" id="KW-0732">Signal</keyword>